<dbReference type="InParanoid" id="A0A0C9Z5G4"/>
<name>A0A0C9Z5G4_9AGAM</name>
<gene>
    <name evidence="2" type="ORF">CY34DRAFT_814139</name>
</gene>
<organism evidence="2 3">
    <name type="scientific">Suillus luteus UH-Slu-Lm8-n1</name>
    <dbReference type="NCBI Taxonomy" id="930992"/>
    <lineage>
        <taxon>Eukaryota</taxon>
        <taxon>Fungi</taxon>
        <taxon>Dikarya</taxon>
        <taxon>Basidiomycota</taxon>
        <taxon>Agaricomycotina</taxon>
        <taxon>Agaricomycetes</taxon>
        <taxon>Agaricomycetidae</taxon>
        <taxon>Boletales</taxon>
        <taxon>Suillineae</taxon>
        <taxon>Suillaceae</taxon>
        <taxon>Suillus</taxon>
    </lineage>
</organism>
<reference evidence="2 3" key="1">
    <citation type="submission" date="2014-04" db="EMBL/GenBank/DDBJ databases">
        <authorList>
            <consortium name="DOE Joint Genome Institute"/>
            <person name="Kuo A."/>
            <person name="Ruytinx J."/>
            <person name="Rineau F."/>
            <person name="Colpaert J."/>
            <person name="Kohler A."/>
            <person name="Nagy L.G."/>
            <person name="Floudas D."/>
            <person name="Copeland A."/>
            <person name="Barry K.W."/>
            <person name="Cichocki N."/>
            <person name="Veneault-Fourrey C."/>
            <person name="LaButti K."/>
            <person name="Lindquist E.A."/>
            <person name="Lipzen A."/>
            <person name="Lundell T."/>
            <person name="Morin E."/>
            <person name="Murat C."/>
            <person name="Sun H."/>
            <person name="Tunlid A."/>
            <person name="Henrissat B."/>
            <person name="Grigoriev I.V."/>
            <person name="Hibbett D.S."/>
            <person name="Martin F."/>
            <person name="Nordberg H.P."/>
            <person name="Cantor M.N."/>
            <person name="Hua S.X."/>
        </authorList>
    </citation>
    <scope>NUCLEOTIDE SEQUENCE [LARGE SCALE GENOMIC DNA]</scope>
    <source>
        <strain evidence="2 3">UH-Slu-Lm8-n1</strain>
    </source>
</reference>
<dbReference type="Proteomes" id="UP000054485">
    <property type="component" value="Unassembled WGS sequence"/>
</dbReference>
<accession>A0A0C9Z5G4</accession>
<feature type="region of interest" description="Disordered" evidence="1">
    <location>
        <begin position="54"/>
        <end position="73"/>
    </location>
</feature>
<evidence type="ECO:0000313" key="2">
    <source>
        <dbReference type="EMBL" id="KIK32665.1"/>
    </source>
</evidence>
<sequence>MSSRTVQPTILLTLQLFERKVLGFLAMRRGSECMASLRSELECCGVSGNLISSQTLRSSSSRNSTDPVIPERN</sequence>
<proteinExistence type="predicted"/>
<evidence type="ECO:0000313" key="3">
    <source>
        <dbReference type="Proteomes" id="UP000054485"/>
    </source>
</evidence>
<dbReference type="AlphaFoldDB" id="A0A0C9Z5G4"/>
<dbReference type="HOGENOM" id="CLU_2706436_0_0_1"/>
<protein>
    <submittedName>
        <fullName evidence="2">Uncharacterized protein</fullName>
    </submittedName>
</protein>
<evidence type="ECO:0000256" key="1">
    <source>
        <dbReference type="SAM" id="MobiDB-lite"/>
    </source>
</evidence>
<feature type="compositionally biased region" description="Low complexity" evidence="1">
    <location>
        <begin position="54"/>
        <end position="65"/>
    </location>
</feature>
<reference evidence="3" key="2">
    <citation type="submission" date="2015-01" db="EMBL/GenBank/DDBJ databases">
        <title>Evolutionary Origins and Diversification of the Mycorrhizal Mutualists.</title>
        <authorList>
            <consortium name="DOE Joint Genome Institute"/>
            <consortium name="Mycorrhizal Genomics Consortium"/>
            <person name="Kohler A."/>
            <person name="Kuo A."/>
            <person name="Nagy L.G."/>
            <person name="Floudas D."/>
            <person name="Copeland A."/>
            <person name="Barry K.W."/>
            <person name="Cichocki N."/>
            <person name="Veneault-Fourrey C."/>
            <person name="LaButti K."/>
            <person name="Lindquist E.A."/>
            <person name="Lipzen A."/>
            <person name="Lundell T."/>
            <person name="Morin E."/>
            <person name="Murat C."/>
            <person name="Riley R."/>
            <person name="Ohm R."/>
            <person name="Sun H."/>
            <person name="Tunlid A."/>
            <person name="Henrissat B."/>
            <person name="Grigoriev I.V."/>
            <person name="Hibbett D.S."/>
            <person name="Martin F."/>
        </authorList>
    </citation>
    <scope>NUCLEOTIDE SEQUENCE [LARGE SCALE GENOMIC DNA]</scope>
    <source>
        <strain evidence="3">UH-Slu-Lm8-n1</strain>
    </source>
</reference>
<dbReference type="EMBL" id="KN836154">
    <property type="protein sequence ID" value="KIK32665.1"/>
    <property type="molecule type" value="Genomic_DNA"/>
</dbReference>
<keyword evidence="3" id="KW-1185">Reference proteome</keyword>